<keyword evidence="14" id="KW-0862">Zinc</keyword>
<dbReference type="GO" id="GO:0071972">
    <property type="term" value="F:peptidoglycan L,D-transpeptidase activity"/>
    <property type="evidence" value="ECO:0007669"/>
    <property type="project" value="TreeGrafter"/>
</dbReference>
<dbReference type="EMBL" id="SWDB01000038">
    <property type="protein sequence ID" value="TKB43446.1"/>
    <property type="molecule type" value="Genomic_DNA"/>
</dbReference>
<dbReference type="InterPro" id="IPR005311">
    <property type="entry name" value="PBP_dimer"/>
</dbReference>
<keyword evidence="12 14" id="KW-0472">Membrane</keyword>
<dbReference type="SUPFAM" id="SSF56601">
    <property type="entry name" value="beta-lactamase/transpeptidase-like"/>
    <property type="match status" value="1"/>
</dbReference>
<feature type="binding site" evidence="14">
    <location>
        <position position="388"/>
    </location>
    <ligand>
        <name>Zn(2+)</name>
        <dbReference type="ChEBI" id="CHEBI:29105"/>
    </ligand>
</feature>
<feature type="domain" description="Penicillin-binding protein transpeptidase" evidence="15">
    <location>
        <begin position="272"/>
        <end position="636"/>
    </location>
</feature>
<feature type="transmembrane region" description="Helical" evidence="14">
    <location>
        <begin position="21"/>
        <end position="41"/>
    </location>
</feature>
<comment type="subcellular location">
    <subcellularLocation>
        <location evidence="14">Cell inner membrane</location>
        <topology evidence="14">Single-pass membrane protein</topology>
    </subcellularLocation>
    <subcellularLocation>
        <location evidence="2">Cell membrane</location>
    </subcellularLocation>
    <subcellularLocation>
        <location evidence="1">Membrane</location>
        <topology evidence="1">Single-pass membrane protein</topology>
    </subcellularLocation>
</comment>
<comment type="cofactor">
    <cofactor evidence="14">
        <name>Zn(2+)</name>
        <dbReference type="ChEBI" id="CHEBI:29105"/>
    </cofactor>
    <text evidence="14">Binds one Zn(2+) ion per subunit.</text>
</comment>
<dbReference type="NCBIfam" id="TIGR03423">
    <property type="entry name" value="pbp2_mrdA"/>
    <property type="match status" value="1"/>
</dbReference>
<sequence length="651" mass="72832">MARERVTIRNHTAEANLFARRALITFIGVIALVLVLLSNVYQLEIKSYQKYKTRSNENRIKLLPVAPNRGLIYDRNGVLLAENVPVFSLSIIPEQVKDIDNTLSELAKIIDISDEQLQDFRESMRAHRRFKPVELISRLDEKQVATLSVNQHLFPGIVVDARLKRYYPFADLTTHSLGYVARINRNDLANLELLGKVENYKATRDIGKLGLEKFYEEQLHGTIGHQEVEVNNQGRILRTLNYTPPVPGNDLHLTLDIELQMIAKRALDGKRGAVVALDPRDGGVLALYSNPSYDGNLFVHGISSKEYQKLQNRNRPLINRATKGTYPPASTIKPFLGLLGLDENLIYPGTKIWDPGFYQIKNGTRKYRDHLRWGHGWVTLNEAIMRSCNTFFYDLSYKLGVDRISDTMAKFGFGETSGLDIHEESPAILPSRGWKRARYNQPWYHGDTVNIGIGQGFWTVTPMQLAQATSILVNKGQVKEPHFLAATQLPAPALTAQTETTDADLNESVANDQATLLVPYTVNEKPPIELNNPENWNIILKAMHDTVKKPIGTGYNAFLNTDYDAAGKSGTGEIVGLGEDVEYDASKIDEDKRDNAMFIAFAPYKNPEIVVAVAIENVAAGGGGSNAGPVARQIMDQYFANRKLISSNKDK</sequence>
<keyword evidence="11 14" id="KW-1133">Transmembrane helix</keyword>
<dbReference type="GO" id="GO:0006508">
    <property type="term" value="P:proteolysis"/>
    <property type="evidence" value="ECO:0007669"/>
    <property type="project" value="UniProtKB-KW"/>
</dbReference>
<name>A0A4U1B2J4_9GAMM</name>
<evidence type="ECO:0000256" key="11">
    <source>
        <dbReference type="ARBA" id="ARBA00022989"/>
    </source>
</evidence>
<gene>
    <name evidence="14 17" type="primary">mrdA</name>
    <name evidence="17" type="ORF">E8M12_14965</name>
</gene>
<dbReference type="InterPro" id="IPR017790">
    <property type="entry name" value="Penicillin-binding_protein_2"/>
</dbReference>
<proteinExistence type="inferred from homology"/>
<feature type="binding site" evidence="14">
    <location>
        <position position="375"/>
    </location>
    <ligand>
        <name>Zn(2+)</name>
        <dbReference type="ChEBI" id="CHEBI:29105"/>
    </ligand>
</feature>
<evidence type="ECO:0000256" key="9">
    <source>
        <dbReference type="ARBA" id="ARBA00022960"/>
    </source>
</evidence>
<evidence type="ECO:0000256" key="5">
    <source>
        <dbReference type="ARBA" id="ARBA00022645"/>
    </source>
</evidence>
<evidence type="ECO:0000259" key="16">
    <source>
        <dbReference type="Pfam" id="PF03717"/>
    </source>
</evidence>
<comment type="catalytic activity">
    <reaction evidence="14">
        <text>Preferential cleavage: (Ac)2-L-Lys-D-Ala-|-D-Ala. Also transpeptidation of peptidyl-alanyl moieties that are N-acyl substituents of D-alanine.</text>
        <dbReference type="EC" id="3.4.16.4"/>
    </reaction>
</comment>
<feature type="domain" description="Penicillin-binding protein dimerisation" evidence="16">
    <location>
        <begin position="65"/>
        <end position="240"/>
    </location>
</feature>
<dbReference type="InterPro" id="IPR012338">
    <property type="entry name" value="Beta-lactam/transpept-like"/>
</dbReference>
<dbReference type="InterPro" id="IPR036138">
    <property type="entry name" value="PBP_dimer_sf"/>
</dbReference>
<dbReference type="OrthoDB" id="9766847at2"/>
<evidence type="ECO:0000256" key="2">
    <source>
        <dbReference type="ARBA" id="ARBA00004236"/>
    </source>
</evidence>
<comment type="function">
    <text evidence="14">Catalyzes cross-linking of the peptidoglycan cell wall.</text>
</comment>
<reference evidence="17 18" key="1">
    <citation type="submission" date="2019-04" db="EMBL/GenBank/DDBJ databases">
        <title>Thalassotalea guangxiensis sp. nov., isolated from sediment of the coastal wetland.</title>
        <authorList>
            <person name="Zheng S."/>
            <person name="Zhang D."/>
        </authorList>
    </citation>
    <scope>NUCLEOTIDE SEQUENCE [LARGE SCALE GENOMIC DNA]</scope>
    <source>
        <strain evidence="17 18">ZS-4</strain>
    </source>
</reference>
<dbReference type="Gene3D" id="3.30.1390.30">
    <property type="entry name" value="Penicillin-binding protein 2a, domain 3"/>
    <property type="match status" value="1"/>
</dbReference>
<dbReference type="GO" id="GO:0005886">
    <property type="term" value="C:plasma membrane"/>
    <property type="evidence" value="ECO:0007669"/>
    <property type="project" value="UniProtKB-SubCell"/>
</dbReference>
<dbReference type="InterPro" id="IPR001460">
    <property type="entry name" value="PCN-bd_Tpept"/>
</dbReference>
<keyword evidence="14" id="KW-0479">Metal-binding</keyword>
<evidence type="ECO:0000256" key="6">
    <source>
        <dbReference type="ARBA" id="ARBA00022670"/>
    </source>
</evidence>
<organism evidence="17 18">
    <name type="scientific">Thalassotalea mangrovi</name>
    <dbReference type="NCBI Taxonomy" id="2572245"/>
    <lineage>
        <taxon>Bacteria</taxon>
        <taxon>Pseudomonadati</taxon>
        <taxon>Pseudomonadota</taxon>
        <taxon>Gammaproteobacteria</taxon>
        <taxon>Alteromonadales</taxon>
        <taxon>Colwelliaceae</taxon>
        <taxon>Thalassotalea</taxon>
    </lineage>
</organism>
<dbReference type="SUPFAM" id="SSF56519">
    <property type="entry name" value="Penicillin binding protein dimerisation domain"/>
    <property type="match status" value="1"/>
</dbReference>
<comment type="pathway">
    <text evidence="14">Cell wall biogenesis; peptidoglycan biosynthesis.</text>
</comment>
<comment type="caution">
    <text evidence="17">The sequence shown here is derived from an EMBL/GenBank/DDBJ whole genome shotgun (WGS) entry which is preliminary data.</text>
</comment>
<keyword evidence="10 14" id="KW-0573">Peptidoglycan synthesis</keyword>
<dbReference type="Pfam" id="PF00905">
    <property type="entry name" value="Transpeptidase"/>
    <property type="match status" value="1"/>
</dbReference>
<keyword evidence="9 14" id="KW-0133">Cell shape</keyword>
<keyword evidence="5 14" id="KW-0121">Carboxypeptidase</keyword>
<keyword evidence="7 14" id="KW-0812">Transmembrane</keyword>
<evidence type="ECO:0000256" key="8">
    <source>
        <dbReference type="ARBA" id="ARBA00022801"/>
    </source>
</evidence>
<dbReference type="GO" id="GO:0009002">
    <property type="term" value="F:serine-type D-Ala-D-Ala carboxypeptidase activity"/>
    <property type="evidence" value="ECO:0007669"/>
    <property type="project" value="UniProtKB-UniRule"/>
</dbReference>
<evidence type="ECO:0000256" key="14">
    <source>
        <dbReference type="HAMAP-Rule" id="MF_02081"/>
    </source>
</evidence>
<feature type="active site" description="Acyl-ester intermediate" evidence="14">
    <location>
        <position position="330"/>
    </location>
</feature>
<keyword evidence="18" id="KW-1185">Reference proteome</keyword>
<evidence type="ECO:0000256" key="3">
    <source>
        <dbReference type="ARBA" id="ARBA00022475"/>
    </source>
</evidence>
<evidence type="ECO:0000256" key="4">
    <source>
        <dbReference type="ARBA" id="ARBA00022519"/>
    </source>
</evidence>
<dbReference type="Gene3D" id="3.40.710.10">
    <property type="entry name" value="DD-peptidase/beta-lactamase superfamily"/>
    <property type="match status" value="1"/>
</dbReference>
<dbReference type="EC" id="3.4.16.4" evidence="14"/>
<evidence type="ECO:0000256" key="7">
    <source>
        <dbReference type="ARBA" id="ARBA00022692"/>
    </source>
</evidence>
<keyword evidence="13 14" id="KW-0961">Cell wall biogenesis/degradation</keyword>
<keyword evidence="8 14" id="KW-0378">Hydrolase</keyword>
<protein>
    <recommendedName>
        <fullName evidence="14">Peptidoglycan D,D-transpeptidase MrdA</fullName>
        <ecNumber evidence="14">3.4.16.4</ecNumber>
    </recommendedName>
    <alternativeName>
        <fullName evidence="14">Penicillin-binding protein 2</fullName>
        <shortName evidence="14">PBP-2</shortName>
    </alternativeName>
</protein>
<keyword evidence="6 14" id="KW-0645">Protease</keyword>
<dbReference type="GO" id="GO:0008360">
    <property type="term" value="P:regulation of cell shape"/>
    <property type="evidence" value="ECO:0007669"/>
    <property type="project" value="UniProtKB-KW"/>
</dbReference>
<dbReference type="AlphaFoldDB" id="A0A4U1B2J4"/>
<evidence type="ECO:0000313" key="17">
    <source>
        <dbReference type="EMBL" id="TKB43446.1"/>
    </source>
</evidence>
<dbReference type="UniPathway" id="UPA00219"/>
<dbReference type="GO" id="GO:0071555">
    <property type="term" value="P:cell wall organization"/>
    <property type="evidence" value="ECO:0007669"/>
    <property type="project" value="UniProtKB-KW"/>
</dbReference>
<dbReference type="HAMAP" id="MF_02081">
    <property type="entry name" value="MrdA_transpept"/>
    <property type="match status" value="1"/>
</dbReference>
<dbReference type="InterPro" id="IPR050515">
    <property type="entry name" value="Beta-lactam/transpept"/>
</dbReference>
<accession>A0A4U1B2J4</accession>
<keyword evidence="3 14" id="KW-1003">Cell membrane</keyword>
<dbReference type="GO" id="GO:0008270">
    <property type="term" value="F:zinc ion binding"/>
    <property type="evidence" value="ECO:0007669"/>
    <property type="project" value="UniProtKB-UniRule"/>
</dbReference>
<keyword evidence="4 14" id="KW-0997">Cell inner membrane</keyword>
<dbReference type="PANTHER" id="PTHR30627:SF2">
    <property type="entry name" value="PEPTIDOGLYCAN D,D-TRANSPEPTIDASE MRDA"/>
    <property type="match status" value="1"/>
</dbReference>
<comment type="similarity">
    <text evidence="14">Belongs to the transpeptidase family. MrdA subfamily.</text>
</comment>
<dbReference type="Pfam" id="PF03717">
    <property type="entry name" value="PBP_dimer"/>
    <property type="match status" value="1"/>
</dbReference>
<evidence type="ECO:0000256" key="10">
    <source>
        <dbReference type="ARBA" id="ARBA00022984"/>
    </source>
</evidence>
<feature type="binding site" evidence="14">
    <location>
        <position position="354"/>
    </location>
    <ligand>
        <name>Zn(2+)</name>
        <dbReference type="ChEBI" id="CHEBI:29105"/>
    </ligand>
</feature>
<evidence type="ECO:0000259" key="15">
    <source>
        <dbReference type="Pfam" id="PF00905"/>
    </source>
</evidence>
<evidence type="ECO:0000256" key="13">
    <source>
        <dbReference type="ARBA" id="ARBA00023316"/>
    </source>
</evidence>
<dbReference type="Gene3D" id="3.90.1310.10">
    <property type="entry name" value="Penicillin-binding protein 2a (Domain 2)"/>
    <property type="match status" value="1"/>
</dbReference>
<dbReference type="GO" id="GO:0008658">
    <property type="term" value="F:penicillin binding"/>
    <property type="evidence" value="ECO:0007669"/>
    <property type="project" value="UniProtKB-UniRule"/>
</dbReference>
<evidence type="ECO:0000313" key="18">
    <source>
        <dbReference type="Proteomes" id="UP000307999"/>
    </source>
</evidence>
<dbReference type="GO" id="GO:0009252">
    <property type="term" value="P:peptidoglycan biosynthetic process"/>
    <property type="evidence" value="ECO:0007669"/>
    <property type="project" value="UniProtKB-UniRule"/>
</dbReference>
<dbReference type="PANTHER" id="PTHR30627">
    <property type="entry name" value="PEPTIDOGLYCAN D,D-TRANSPEPTIDASE"/>
    <property type="match status" value="1"/>
</dbReference>
<evidence type="ECO:0000256" key="1">
    <source>
        <dbReference type="ARBA" id="ARBA00004167"/>
    </source>
</evidence>
<dbReference type="RefSeq" id="WP_136737074.1">
    <property type="nucleotide sequence ID" value="NZ_SWDB01000038.1"/>
</dbReference>
<dbReference type="Proteomes" id="UP000307999">
    <property type="component" value="Unassembled WGS sequence"/>
</dbReference>
<evidence type="ECO:0000256" key="12">
    <source>
        <dbReference type="ARBA" id="ARBA00023136"/>
    </source>
</evidence>
<feature type="binding site" evidence="14">
    <location>
        <position position="369"/>
    </location>
    <ligand>
        <name>Zn(2+)</name>
        <dbReference type="ChEBI" id="CHEBI:29105"/>
    </ligand>
</feature>